<dbReference type="Pfam" id="PF14881">
    <property type="entry name" value="Tubulin_3"/>
    <property type="match status" value="1"/>
</dbReference>
<keyword evidence="5" id="KW-1185">Reference proteome</keyword>
<protein>
    <submittedName>
        <fullName evidence="4">Misato mitochondrial distribution and morphology regulator 1</fullName>
    </submittedName>
</protein>
<dbReference type="InterPro" id="IPR049942">
    <property type="entry name" value="DML1/Misato"/>
</dbReference>
<keyword evidence="2" id="KW-0963">Cytoplasm</keyword>
<evidence type="ECO:0000256" key="1">
    <source>
        <dbReference type="ARBA" id="ARBA00004496"/>
    </source>
</evidence>
<dbReference type="GeneTree" id="ENSGT00530000064067"/>
<evidence type="ECO:0000256" key="2">
    <source>
        <dbReference type="ARBA" id="ARBA00022490"/>
    </source>
</evidence>
<reference evidence="4" key="2">
    <citation type="submission" date="2025-09" db="UniProtKB">
        <authorList>
            <consortium name="Ensembl"/>
        </authorList>
    </citation>
    <scope>IDENTIFICATION</scope>
</reference>
<dbReference type="Proteomes" id="UP000472277">
    <property type="component" value="Chromosome 34"/>
</dbReference>
<evidence type="ECO:0000259" key="3">
    <source>
        <dbReference type="Pfam" id="PF14881"/>
    </source>
</evidence>
<reference evidence="4" key="1">
    <citation type="submission" date="2025-08" db="UniProtKB">
        <authorList>
            <consortium name="Ensembl"/>
        </authorList>
    </citation>
    <scope>IDENTIFICATION</scope>
</reference>
<evidence type="ECO:0000313" key="5">
    <source>
        <dbReference type="Proteomes" id="UP000472277"/>
    </source>
</evidence>
<dbReference type="PANTHER" id="PTHR13391">
    <property type="entry name" value="MITOCHONDRIAL DISTRIBUTION REGULATOR MISATO"/>
    <property type="match status" value="1"/>
</dbReference>
<sequence length="422" mass="46432">MVHKESPPTNNSFLPDLDKNDPLSVCHSHTSFSPNRVSCVGAVAMETVNSRLERAQKGYRLESNVRVWSDFLRIHLHPHTISVIHEYNHDGEAHNLEAFGQGEALLQGSVLEDLEDRLHFFIEGFQVLCDLADGFSGLGSKVTEMLQDSYGGRGILSWRRAPVSHPDTVSDKREVVCRALPPVDMVHVANNSSFFCPLTLKGGVCVCVCVSFCLLHPSLWYHSGSVLALALDSLTVPYRLRYNSAPMWEFADAREKGERWVVAAYGALPFPMAQGGSLPDTLGDCANTLLWLPLSACPEQGGGHCFGQSVTLKGLELHSLVSLFYFHASLCLYPTVSLIIGRSFPLTLSYSLPQRGRSPTVSSLPVLTSLQSSPALGSWLLELQHGTSALDPRRIDPHLLVRCYRDDRGGMMRASSEEDDDG</sequence>
<dbReference type="GO" id="GO:0005739">
    <property type="term" value="C:mitochondrion"/>
    <property type="evidence" value="ECO:0007669"/>
    <property type="project" value="TreeGrafter"/>
</dbReference>
<dbReference type="InParanoid" id="A0A674D9K7"/>
<dbReference type="AlphaFoldDB" id="A0A674D9K7"/>
<name>A0A674D9K7_SALTR</name>
<comment type="subcellular location">
    <subcellularLocation>
        <location evidence="1">Cytoplasm</location>
    </subcellularLocation>
</comment>
<dbReference type="PANTHER" id="PTHR13391:SF0">
    <property type="entry name" value="PROTEIN MISATO HOMOLOG 1"/>
    <property type="match status" value="1"/>
</dbReference>
<dbReference type="Gene3D" id="3.40.50.1440">
    <property type="entry name" value="Tubulin/FtsZ, GTPase domain"/>
    <property type="match status" value="1"/>
</dbReference>
<accession>A0A674D9K7</accession>
<evidence type="ECO:0000313" key="4">
    <source>
        <dbReference type="Ensembl" id="ENSSTUP00000092239.1"/>
    </source>
</evidence>
<dbReference type="Ensembl" id="ENSSTUT00000098197.1">
    <property type="protein sequence ID" value="ENSSTUP00000092239.1"/>
    <property type="gene ID" value="ENSSTUG00000040547.1"/>
</dbReference>
<dbReference type="SUPFAM" id="SSF52490">
    <property type="entry name" value="Tubulin nucleotide-binding domain-like"/>
    <property type="match status" value="1"/>
</dbReference>
<organism evidence="4 5">
    <name type="scientific">Salmo trutta</name>
    <name type="common">Brown trout</name>
    <dbReference type="NCBI Taxonomy" id="8032"/>
    <lineage>
        <taxon>Eukaryota</taxon>
        <taxon>Metazoa</taxon>
        <taxon>Chordata</taxon>
        <taxon>Craniata</taxon>
        <taxon>Vertebrata</taxon>
        <taxon>Euteleostomi</taxon>
        <taxon>Actinopterygii</taxon>
        <taxon>Neopterygii</taxon>
        <taxon>Teleostei</taxon>
        <taxon>Protacanthopterygii</taxon>
        <taxon>Salmoniformes</taxon>
        <taxon>Salmonidae</taxon>
        <taxon>Salmoninae</taxon>
        <taxon>Salmo</taxon>
    </lineage>
</organism>
<dbReference type="GO" id="GO:0007005">
    <property type="term" value="P:mitochondrion organization"/>
    <property type="evidence" value="ECO:0007669"/>
    <property type="project" value="InterPro"/>
</dbReference>
<dbReference type="InterPro" id="IPR036525">
    <property type="entry name" value="Tubulin/FtsZ_GTPase_sf"/>
</dbReference>
<dbReference type="OMA" id="WEFADAR"/>
<feature type="domain" description="DML1/Misato tubulin" evidence="3">
    <location>
        <begin position="63"/>
        <end position="240"/>
    </location>
</feature>
<proteinExistence type="predicted"/>
<dbReference type="InterPro" id="IPR029209">
    <property type="entry name" value="DML1/Misato_tubulin"/>
</dbReference>